<accession>A0A381J3X9</accession>
<evidence type="ECO:0000259" key="2">
    <source>
        <dbReference type="PROSITE" id="PS50943"/>
    </source>
</evidence>
<dbReference type="EMBL" id="UFWZ01000001">
    <property type="protein sequence ID" value="SUY45238.1"/>
    <property type="molecule type" value="Genomic_DNA"/>
</dbReference>
<evidence type="ECO:0000256" key="1">
    <source>
        <dbReference type="ARBA" id="ARBA00023125"/>
    </source>
</evidence>
<dbReference type="CDD" id="cd00093">
    <property type="entry name" value="HTH_XRE"/>
    <property type="match status" value="1"/>
</dbReference>
<dbReference type="GO" id="GO:0003677">
    <property type="term" value="F:DNA binding"/>
    <property type="evidence" value="ECO:0007669"/>
    <property type="project" value="UniProtKB-KW"/>
</dbReference>
<dbReference type="RefSeq" id="WP_115640075.1">
    <property type="nucleotide sequence ID" value="NZ_UFWZ01000001.1"/>
</dbReference>
<dbReference type="SUPFAM" id="SSF47413">
    <property type="entry name" value="lambda repressor-like DNA-binding domains"/>
    <property type="match status" value="1"/>
</dbReference>
<dbReference type="Gene3D" id="1.10.260.40">
    <property type="entry name" value="lambda repressor-like DNA-binding domains"/>
    <property type="match status" value="1"/>
</dbReference>
<dbReference type="InterPro" id="IPR001387">
    <property type="entry name" value="Cro/C1-type_HTH"/>
</dbReference>
<dbReference type="InterPro" id="IPR010982">
    <property type="entry name" value="Lambda_DNA-bd_dom_sf"/>
</dbReference>
<keyword evidence="1" id="KW-0238">DNA-binding</keyword>
<organism evidence="3 4">
    <name type="scientific">Clostridium putrefaciens</name>
    <dbReference type="NCBI Taxonomy" id="99675"/>
    <lineage>
        <taxon>Bacteria</taxon>
        <taxon>Bacillati</taxon>
        <taxon>Bacillota</taxon>
        <taxon>Clostridia</taxon>
        <taxon>Eubacteriales</taxon>
        <taxon>Clostridiaceae</taxon>
        <taxon>Clostridium</taxon>
    </lineage>
</organism>
<dbReference type="PANTHER" id="PTHR46558:SF11">
    <property type="entry name" value="HTH-TYPE TRANSCRIPTIONAL REGULATOR XRE"/>
    <property type="match status" value="1"/>
</dbReference>
<gene>
    <name evidence="3" type="primary">immR</name>
    <name evidence="3" type="ORF">NCTC9836_00208</name>
</gene>
<name>A0A381J3X9_9CLOT</name>
<dbReference type="Proteomes" id="UP000254664">
    <property type="component" value="Unassembled WGS sequence"/>
</dbReference>
<dbReference type="OrthoDB" id="1766270at2"/>
<dbReference type="Pfam" id="PF01381">
    <property type="entry name" value="HTH_3"/>
    <property type="match status" value="1"/>
</dbReference>
<evidence type="ECO:0000313" key="3">
    <source>
        <dbReference type="EMBL" id="SUY45238.1"/>
    </source>
</evidence>
<dbReference type="SMART" id="SM00530">
    <property type="entry name" value="HTH_XRE"/>
    <property type="match status" value="1"/>
</dbReference>
<proteinExistence type="predicted"/>
<sequence length="109" mass="13143">MKYKHIGDRIRYLREEQGLKQKELAHKFYVEENTWSQYENYVRKPSIDTIKGIAEYFQVSTDYLLGITDEVYNSKDKQIIDILKLYTSLNEEEKSNFIKYTKKFKGDLK</sequence>
<dbReference type="AlphaFoldDB" id="A0A381J3X9"/>
<evidence type="ECO:0000313" key="4">
    <source>
        <dbReference type="Proteomes" id="UP000254664"/>
    </source>
</evidence>
<dbReference type="PANTHER" id="PTHR46558">
    <property type="entry name" value="TRACRIPTIONAL REGULATORY PROTEIN-RELATED-RELATED"/>
    <property type="match status" value="1"/>
</dbReference>
<protein>
    <submittedName>
        <fullName evidence="3">Phage regulatory protein</fullName>
    </submittedName>
</protein>
<reference evidence="3 4" key="1">
    <citation type="submission" date="2018-06" db="EMBL/GenBank/DDBJ databases">
        <authorList>
            <consortium name="Pathogen Informatics"/>
            <person name="Doyle S."/>
        </authorList>
    </citation>
    <scope>NUCLEOTIDE SEQUENCE [LARGE SCALE GENOMIC DNA]</scope>
    <source>
        <strain evidence="3 4">NCTC9836</strain>
    </source>
</reference>
<feature type="domain" description="HTH cro/C1-type" evidence="2">
    <location>
        <begin position="10"/>
        <end position="64"/>
    </location>
</feature>
<keyword evidence="4" id="KW-1185">Reference proteome</keyword>
<dbReference type="PROSITE" id="PS50943">
    <property type="entry name" value="HTH_CROC1"/>
    <property type="match status" value="1"/>
</dbReference>